<evidence type="ECO:0000313" key="6">
    <source>
        <dbReference type="Proteomes" id="UP001224682"/>
    </source>
</evidence>
<dbReference type="PANTHER" id="PTHR30024:SF47">
    <property type="entry name" value="TAURINE-BINDING PERIPLASMIC PROTEIN"/>
    <property type="match status" value="1"/>
</dbReference>
<keyword evidence="6" id="KW-1185">Reference proteome</keyword>
<organism evidence="5 6">
    <name type="scientific">Ancylobacter polymorphus</name>
    <dbReference type="NCBI Taxonomy" id="223390"/>
    <lineage>
        <taxon>Bacteria</taxon>
        <taxon>Pseudomonadati</taxon>
        <taxon>Pseudomonadota</taxon>
        <taxon>Alphaproteobacteria</taxon>
        <taxon>Hyphomicrobiales</taxon>
        <taxon>Xanthobacteraceae</taxon>
        <taxon>Ancylobacter</taxon>
    </lineage>
</organism>
<accession>A0ABU0BAV1</accession>
<evidence type="ECO:0000256" key="2">
    <source>
        <dbReference type="ARBA" id="ARBA00010742"/>
    </source>
</evidence>
<dbReference type="SUPFAM" id="SSF53850">
    <property type="entry name" value="Periplasmic binding protein-like II"/>
    <property type="match status" value="1"/>
</dbReference>
<name>A0ABU0BAV1_9HYPH</name>
<keyword evidence="3 4" id="KW-0732">Signal</keyword>
<dbReference type="Proteomes" id="UP001224682">
    <property type="component" value="Unassembled WGS sequence"/>
</dbReference>
<dbReference type="RefSeq" id="WP_307019679.1">
    <property type="nucleotide sequence ID" value="NZ_JAUSUI010000004.1"/>
</dbReference>
<proteinExistence type="inferred from homology"/>
<evidence type="ECO:0000256" key="1">
    <source>
        <dbReference type="ARBA" id="ARBA00004418"/>
    </source>
</evidence>
<feature type="signal peptide" evidence="4">
    <location>
        <begin position="1"/>
        <end position="23"/>
    </location>
</feature>
<comment type="caution">
    <text evidence="5">The sequence shown here is derived from an EMBL/GenBank/DDBJ whole genome shotgun (WGS) entry which is preliminary data.</text>
</comment>
<comment type="subcellular location">
    <subcellularLocation>
        <location evidence="1">Periplasm</location>
    </subcellularLocation>
</comment>
<gene>
    <name evidence="5" type="ORF">J2S75_001983</name>
</gene>
<dbReference type="PANTHER" id="PTHR30024">
    <property type="entry name" value="ALIPHATIC SULFONATES-BINDING PROTEIN-RELATED"/>
    <property type="match status" value="1"/>
</dbReference>
<evidence type="ECO:0000256" key="3">
    <source>
        <dbReference type="ARBA" id="ARBA00022729"/>
    </source>
</evidence>
<evidence type="ECO:0000256" key="4">
    <source>
        <dbReference type="SAM" id="SignalP"/>
    </source>
</evidence>
<protein>
    <submittedName>
        <fullName evidence="5">NitT/TauT family transport system substrate-binding protein</fullName>
    </submittedName>
</protein>
<comment type="similarity">
    <text evidence="2">Belongs to the bacterial solute-binding protein SsuA/TauA family.</text>
</comment>
<dbReference type="Gene3D" id="3.40.190.10">
    <property type="entry name" value="Periplasmic binding protein-like II"/>
    <property type="match status" value="2"/>
</dbReference>
<dbReference type="EMBL" id="JAUSUI010000004">
    <property type="protein sequence ID" value="MDQ0302953.1"/>
    <property type="molecule type" value="Genomic_DNA"/>
</dbReference>
<sequence>MKRRHLLAATLALGFGLATPALAQTAKSQPEKSQPEKPNVTIAVGGKLALYYLPLNIADLKGFFKEEGLNVTIADFQGGSKSVQAVVGGSADVLSSAYEHMINLQVLDQPLKSFVLQGRYPGFVLSVTPELAKDWKGVQSLVGKNVGVTAPGSSTNKMIDLLMIRAGLKPSDVSIIGVGAGPSVLAAFRNGQIQATVQADPASTLLASEGLAEPKVDTRTLEGTKEVYGGPMPAASLSATDAFIAANPKTVQALTNAMVKALHFIQTASNDEILDVLPADMMVGGDRKLYAQMLDRVRPAFSPDGRLSKEAVETTYEALKIYNPKVRDAKNVDLDATYTNAFVDKAGAGG</sequence>
<reference evidence="5 6" key="1">
    <citation type="submission" date="2023-07" db="EMBL/GenBank/DDBJ databases">
        <title>Genomic Encyclopedia of Type Strains, Phase IV (KMG-IV): sequencing the most valuable type-strain genomes for metagenomic binning, comparative biology and taxonomic classification.</title>
        <authorList>
            <person name="Goeker M."/>
        </authorList>
    </citation>
    <scope>NUCLEOTIDE SEQUENCE [LARGE SCALE GENOMIC DNA]</scope>
    <source>
        <strain evidence="5 6">DSM 2457</strain>
    </source>
</reference>
<feature type="chain" id="PRO_5045055629" evidence="4">
    <location>
        <begin position="24"/>
        <end position="350"/>
    </location>
</feature>
<dbReference type="Pfam" id="PF13379">
    <property type="entry name" value="NMT1_2"/>
    <property type="match status" value="1"/>
</dbReference>
<evidence type="ECO:0000313" key="5">
    <source>
        <dbReference type="EMBL" id="MDQ0302953.1"/>
    </source>
</evidence>